<dbReference type="InterPro" id="IPR022742">
    <property type="entry name" value="Hydrolase_4"/>
</dbReference>
<dbReference type="GeneID" id="15806569"/>
<feature type="domain" description="Serine aminopeptidase S33" evidence="1">
    <location>
        <begin position="482"/>
        <end position="730"/>
    </location>
</feature>
<gene>
    <name evidence="2" type="ORF">BEWA_036820</name>
</gene>
<organism evidence="2 3">
    <name type="scientific">Theileria equi strain WA</name>
    <dbReference type="NCBI Taxonomy" id="1537102"/>
    <lineage>
        <taxon>Eukaryota</taxon>
        <taxon>Sar</taxon>
        <taxon>Alveolata</taxon>
        <taxon>Apicomplexa</taxon>
        <taxon>Aconoidasida</taxon>
        <taxon>Piroplasmida</taxon>
        <taxon>Theileriidae</taxon>
        <taxon>Theileria</taxon>
    </lineage>
</organism>
<evidence type="ECO:0000259" key="1">
    <source>
        <dbReference type="Pfam" id="PF12146"/>
    </source>
</evidence>
<dbReference type="InterPro" id="IPR029058">
    <property type="entry name" value="AB_hydrolase_fold"/>
</dbReference>
<dbReference type="InterPro" id="IPR051044">
    <property type="entry name" value="MAG_DAG_Lipase"/>
</dbReference>
<dbReference type="VEuPathDB" id="PiroplasmaDB:BEWA_036820"/>
<evidence type="ECO:0000313" key="2">
    <source>
        <dbReference type="EMBL" id="EKX73646.1"/>
    </source>
</evidence>
<dbReference type="STRING" id="1537102.L1LE74"/>
<dbReference type="Proteomes" id="UP000031512">
    <property type="component" value="Unassembled WGS sequence"/>
</dbReference>
<dbReference type="PANTHER" id="PTHR11614">
    <property type="entry name" value="PHOSPHOLIPASE-RELATED"/>
    <property type="match status" value="1"/>
</dbReference>
<dbReference type="Gene3D" id="3.40.50.1820">
    <property type="entry name" value="alpha/beta hydrolase"/>
    <property type="match status" value="1"/>
</dbReference>
<dbReference type="Pfam" id="PF04385">
    <property type="entry name" value="FAINT"/>
    <property type="match status" value="1"/>
</dbReference>
<dbReference type="Pfam" id="PF12146">
    <property type="entry name" value="Hydrolase_4"/>
    <property type="match status" value="1"/>
</dbReference>
<reference evidence="2 3" key="1">
    <citation type="journal article" date="2012" name="BMC Genomics">
        <title>Comparative genomic analysis and phylogenetic position of Theileria equi.</title>
        <authorList>
            <person name="Kappmeyer L.S."/>
            <person name="Thiagarajan M."/>
            <person name="Herndon D.R."/>
            <person name="Ramsay J.D."/>
            <person name="Caler E."/>
            <person name="Djikeng A."/>
            <person name="Gillespie J.J."/>
            <person name="Lau A.O."/>
            <person name="Roalson E.H."/>
            <person name="Silva J.C."/>
            <person name="Silva M.G."/>
            <person name="Suarez C.E."/>
            <person name="Ueti M.W."/>
            <person name="Nene V.M."/>
            <person name="Mealey R.H."/>
            <person name="Knowles D.P."/>
            <person name="Brayton K.A."/>
        </authorList>
    </citation>
    <scope>NUCLEOTIDE SEQUENCE [LARGE SCALE GENOMIC DNA]</scope>
    <source>
        <strain evidence="2 3">WA</strain>
    </source>
</reference>
<dbReference type="InterPro" id="IPR007480">
    <property type="entry name" value="DUF529"/>
</dbReference>
<comment type="caution">
    <text evidence="2">The sequence shown here is derived from an EMBL/GenBank/DDBJ whole genome shotgun (WGS) entry which is preliminary data.</text>
</comment>
<dbReference type="OrthoDB" id="2498029at2759"/>
<evidence type="ECO:0000313" key="3">
    <source>
        <dbReference type="Proteomes" id="UP000031512"/>
    </source>
</evidence>
<dbReference type="eggNOG" id="ENOG502RSYW">
    <property type="taxonomic scope" value="Eukaryota"/>
</dbReference>
<dbReference type="RefSeq" id="XP_004833098.1">
    <property type="nucleotide sequence ID" value="XM_004833041.1"/>
</dbReference>
<sequence>MRFSDSLGSSKETRDVILDITTPDSSSTEALTRKPYGINTKIHVARDGYRILSVWDGQNLLWTSSNGYCCDHVSVVRFREKSGYSRYDVVRLVAVYASDGKGTKKLFYYEKDGEKWKTVEEEKFYRSFHHEASNQSLLGTLVLNIDGNNDLGTLYTNSSPEFPFLLYAPNVGYRIKKVQAGSVLWTAGSEDQGCAYASFFPKKDPKVGYLIIEGKDGIEELFYAKTGTFGGWNASTREDYLTRLINAGFHESTFNNHITMDISNVDSNNFYINKFPLGNYSADTYMPSIGFQLKEVKDGGVTLWKAPESSDAKCRFVRLFIKDGLLVLFLLVDDPKNGRHVLYFVKNDKEWKNVSKDEYYDHIAKENGLEPLQRIENPKVIMSSFRNRQGLRLISYTSKVDKPKGNVILVHGVRSHFISEFCASNFEWNFKHLGFSMFQTPDDIFSRETKQSTNNIVLYREIFEHAYLDGMDAFEVAPRYEYRHSLVEYLNGLGYSVYGFDLQSHGLSESISAPRCHVRSYKDYIYDLLQFISIVKRSKFGDPTQTYDETIIFENIPTGKKTFFWGNSMGGNLVIRAVQEFHKHAKEGTRLVDGLIGTSAMLNLLFNLDTWWKQLMKKMAMVIVWSYPEDINRYEPPCDFGKAFEPFIRYGDPFFYSNRLTYKATSLVFDACDDVNREDNIANYPKDLPTLFTHSVDDFFCDVQGPKEMAEKHLKDSDVVKFVELGGAFHYLTIPHSIFAIQRTLKEWLDQYA</sequence>
<dbReference type="SUPFAM" id="SSF53474">
    <property type="entry name" value="alpha/beta-Hydrolases"/>
    <property type="match status" value="1"/>
</dbReference>
<dbReference type="AlphaFoldDB" id="L1LE74"/>
<protein>
    <recommendedName>
        <fullName evidence="1">Serine aminopeptidase S33 domain-containing protein</fullName>
    </recommendedName>
</protein>
<name>L1LE74_THEEQ</name>
<dbReference type="EMBL" id="ACOU01000002">
    <property type="protein sequence ID" value="EKX73646.1"/>
    <property type="molecule type" value="Genomic_DNA"/>
</dbReference>
<dbReference type="KEGG" id="beq:BEWA_036820"/>
<accession>L1LE74</accession>
<proteinExistence type="predicted"/>
<keyword evidence="3" id="KW-1185">Reference proteome</keyword>